<proteinExistence type="predicted"/>
<evidence type="ECO:0000259" key="1">
    <source>
        <dbReference type="PROSITE" id="PS51762"/>
    </source>
</evidence>
<dbReference type="InterPro" id="IPR013320">
    <property type="entry name" value="ConA-like_dom_sf"/>
</dbReference>
<organism evidence="2 3">
    <name type="scientific">Stachybotrys elegans</name>
    <dbReference type="NCBI Taxonomy" id="80388"/>
    <lineage>
        <taxon>Eukaryota</taxon>
        <taxon>Fungi</taxon>
        <taxon>Dikarya</taxon>
        <taxon>Ascomycota</taxon>
        <taxon>Pezizomycotina</taxon>
        <taxon>Sordariomycetes</taxon>
        <taxon>Hypocreomycetidae</taxon>
        <taxon>Hypocreales</taxon>
        <taxon>Stachybotryaceae</taxon>
        <taxon>Stachybotrys</taxon>
    </lineage>
</organism>
<keyword evidence="2" id="KW-0378">Hydrolase</keyword>
<dbReference type="AlphaFoldDB" id="A0A8K0SED6"/>
<protein>
    <submittedName>
        <fullName evidence="2">Family 16 glycoside hydrolase</fullName>
    </submittedName>
</protein>
<dbReference type="InterPro" id="IPR050546">
    <property type="entry name" value="Glycosyl_Hydrlase_16"/>
</dbReference>
<dbReference type="Gene3D" id="2.60.120.200">
    <property type="match status" value="1"/>
</dbReference>
<accession>A0A8K0SED6</accession>
<comment type="caution">
    <text evidence="2">The sequence shown here is derived from an EMBL/GenBank/DDBJ whole genome shotgun (WGS) entry which is preliminary data.</text>
</comment>
<dbReference type="GO" id="GO:0004553">
    <property type="term" value="F:hydrolase activity, hydrolyzing O-glycosyl compounds"/>
    <property type="evidence" value="ECO:0007669"/>
    <property type="project" value="InterPro"/>
</dbReference>
<dbReference type="Proteomes" id="UP000813444">
    <property type="component" value="Unassembled WGS sequence"/>
</dbReference>
<reference evidence="2" key="1">
    <citation type="journal article" date="2021" name="Nat. Commun.">
        <title>Genetic determinants of endophytism in the Arabidopsis root mycobiome.</title>
        <authorList>
            <person name="Mesny F."/>
            <person name="Miyauchi S."/>
            <person name="Thiergart T."/>
            <person name="Pickel B."/>
            <person name="Atanasova L."/>
            <person name="Karlsson M."/>
            <person name="Huettel B."/>
            <person name="Barry K.W."/>
            <person name="Haridas S."/>
            <person name="Chen C."/>
            <person name="Bauer D."/>
            <person name="Andreopoulos W."/>
            <person name="Pangilinan J."/>
            <person name="LaButti K."/>
            <person name="Riley R."/>
            <person name="Lipzen A."/>
            <person name="Clum A."/>
            <person name="Drula E."/>
            <person name="Henrissat B."/>
            <person name="Kohler A."/>
            <person name="Grigoriev I.V."/>
            <person name="Martin F.M."/>
            <person name="Hacquard S."/>
        </authorList>
    </citation>
    <scope>NUCLEOTIDE SEQUENCE</scope>
    <source>
        <strain evidence="2">MPI-CAGE-CH-0235</strain>
    </source>
</reference>
<sequence>MSPTLPGWKLIWSDEFSEPAGTLPNESRWNIINRAKKDNLNKEEQQYYIRDPWVSAHNGEALEIKPQKNNGEWYSARIESWRTFACPEGKQMMIQANLRSGWNPYEQQAGIWPAFWTLGQGLRENPKIEWPHCGELDIFESGHGMDWMLGILHYGNVGQDPSSNGVGNGNHKYNRYDFNEFAVKINRVPSDWKNQSISFIHNGAVYHTVYGRDVTGRNESEGVRHVFWQRLAHWPLFIVLNVAVGSSFPGAGQPNDQTASGSGSGLTIKYVAVYESN</sequence>
<dbReference type="PROSITE" id="PS51762">
    <property type="entry name" value="GH16_2"/>
    <property type="match status" value="1"/>
</dbReference>
<dbReference type="OrthoDB" id="192832at2759"/>
<name>A0A8K0SED6_9HYPO</name>
<gene>
    <name evidence="2" type="ORF">B0I35DRAFT_484854</name>
</gene>
<evidence type="ECO:0000313" key="3">
    <source>
        <dbReference type="Proteomes" id="UP000813444"/>
    </source>
</evidence>
<dbReference type="InterPro" id="IPR000757">
    <property type="entry name" value="Beta-glucanase-like"/>
</dbReference>
<keyword evidence="3" id="KW-1185">Reference proteome</keyword>
<feature type="domain" description="GH16" evidence="1">
    <location>
        <begin position="1"/>
        <end position="277"/>
    </location>
</feature>
<evidence type="ECO:0000313" key="2">
    <source>
        <dbReference type="EMBL" id="KAH7303986.1"/>
    </source>
</evidence>
<dbReference type="GO" id="GO:0005975">
    <property type="term" value="P:carbohydrate metabolic process"/>
    <property type="evidence" value="ECO:0007669"/>
    <property type="project" value="InterPro"/>
</dbReference>
<dbReference type="EMBL" id="JAGPNK010000027">
    <property type="protein sequence ID" value="KAH7303986.1"/>
    <property type="molecule type" value="Genomic_DNA"/>
</dbReference>
<dbReference type="SUPFAM" id="SSF49899">
    <property type="entry name" value="Concanavalin A-like lectins/glucanases"/>
    <property type="match status" value="1"/>
</dbReference>
<dbReference type="PANTHER" id="PTHR10963">
    <property type="entry name" value="GLYCOSYL HYDROLASE-RELATED"/>
    <property type="match status" value="1"/>
</dbReference>
<dbReference type="PANTHER" id="PTHR10963:SF60">
    <property type="entry name" value="GRAM-NEGATIVE BACTERIA-BINDING PROTEIN 1-RELATED"/>
    <property type="match status" value="1"/>
</dbReference>